<accession>A0AAU8PB33</accession>
<dbReference type="Gene3D" id="6.20.120.50">
    <property type="match status" value="1"/>
</dbReference>
<organism evidence="1 2">
    <name type="scientific">Desulfofundulus kuznetsovii (strain DSM 6115 / VKM B-1805 / 17)</name>
    <name type="common">Desulfotomaculum kuznetsovii</name>
    <dbReference type="NCBI Taxonomy" id="760568"/>
    <lineage>
        <taxon>Bacteria</taxon>
        <taxon>Bacillati</taxon>
        <taxon>Bacillota</taxon>
        <taxon>Clostridia</taxon>
        <taxon>Eubacteriales</taxon>
        <taxon>Peptococcaceae</taxon>
        <taxon>Desulfofundulus</taxon>
    </lineage>
</organism>
<protein>
    <recommendedName>
        <fullName evidence="3">DUF3006 domain-containing protein</fullName>
    </recommendedName>
</protein>
<name>A0AAU8PB33_DESK7</name>
<dbReference type="Proteomes" id="UP000009229">
    <property type="component" value="Chromosome"/>
</dbReference>
<reference evidence="2" key="1">
    <citation type="submission" date="2011-05" db="EMBL/GenBank/DDBJ databases">
        <title>Complete sequence of Desulfotomaculum kuznetsovii DSM 6115.</title>
        <authorList>
            <person name="Lucas S."/>
            <person name="Han J."/>
            <person name="Lapidus A."/>
            <person name="Cheng J.-F."/>
            <person name="Goodwin L."/>
            <person name="Pitluck S."/>
            <person name="Peters L."/>
            <person name="Mikhailova N."/>
            <person name="Lu M."/>
            <person name="Saunders E."/>
            <person name="Han C."/>
            <person name="Tapia R."/>
            <person name="Land M."/>
            <person name="Hauser L."/>
            <person name="Kyrpides N."/>
            <person name="Ivanova N."/>
            <person name="Pagani I."/>
            <person name="Nazina T."/>
            <person name="Ivanova A."/>
            <person name="Parshina S."/>
            <person name="Kuever J."/>
            <person name="Muyzer G."/>
            <person name="Plugge C."/>
            <person name="Stams A."/>
            <person name="Woyke T."/>
        </authorList>
    </citation>
    <scope>NUCLEOTIDE SEQUENCE [LARGE SCALE GENOMIC DNA]</scope>
    <source>
        <strain evidence="2">DSM 6115 / VKM B-1805 / 17</strain>
    </source>
</reference>
<keyword evidence="2" id="KW-1185">Reference proteome</keyword>
<dbReference type="AlphaFoldDB" id="A0AAU8PB33"/>
<evidence type="ECO:0008006" key="3">
    <source>
        <dbReference type="Google" id="ProtNLM"/>
    </source>
</evidence>
<dbReference type="InterPro" id="IPR021377">
    <property type="entry name" value="DUF3006"/>
</dbReference>
<dbReference type="RefSeq" id="WP_013821995.1">
    <property type="nucleotide sequence ID" value="NC_015573.1"/>
</dbReference>
<evidence type="ECO:0000313" key="2">
    <source>
        <dbReference type="Proteomes" id="UP000009229"/>
    </source>
</evidence>
<sequence>MLIIDRFEGDWAVIEFGHKTFNIPKALIPPGAREGDVINIHITLDREATGSRAGAIKRLADELFED</sequence>
<dbReference type="EMBL" id="CP002770">
    <property type="protein sequence ID" value="AEG14480.1"/>
    <property type="molecule type" value="Genomic_DNA"/>
</dbReference>
<dbReference type="KEGG" id="dku:Desku_0881"/>
<gene>
    <name evidence="1" type="ordered locus">Desku_0881</name>
</gene>
<dbReference type="Pfam" id="PF11213">
    <property type="entry name" value="DUF3006"/>
    <property type="match status" value="1"/>
</dbReference>
<proteinExistence type="predicted"/>
<evidence type="ECO:0000313" key="1">
    <source>
        <dbReference type="EMBL" id="AEG14480.1"/>
    </source>
</evidence>